<dbReference type="EMBL" id="MFSQ01000064">
    <property type="protein sequence ID" value="OGI40119.1"/>
    <property type="molecule type" value="Genomic_DNA"/>
</dbReference>
<keyword evidence="8" id="KW-0472">Membrane</keyword>
<proteinExistence type="inferred from homology"/>
<evidence type="ECO:0000256" key="1">
    <source>
        <dbReference type="ARBA" id="ARBA00004377"/>
    </source>
</evidence>
<evidence type="ECO:0000256" key="6">
    <source>
        <dbReference type="ARBA" id="ARBA00022692"/>
    </source>
</evidence>
<feature type="domain" description="General secretion pathway GspH" evidence="11">
    <location>
        <begin position="39"/>
        <end position="159"/>
    </location>
</feature>
<dbReference type="Pfam" id="PF12019">
    <property type="entry name" value="GspH"/>
    <property type="match status" value="1"/>
</dbReference>
<evidence type="ECO:0000313" key="12">
    <source>
        <dbReference type="EMBL" id="OGI40119.1"/>
    </source>
</evidence>
<dbReference type="GO" id="GO:0015628">
    <property type="term" value="P:protein secretion by the type II secretion system"/>
    <property type="evidence" value="ECO:0007669"/>
    <property type="project" value="InterPro"/>
</dbReference>
<comment type="caution">
    <text evidence="12">The sequence shown here is derived from an EMBL/GenBank/DDBJ whole genome shotgun (WGS) entry which is preliminary data.</text>
</comment>
<evidence type="ECO:0000256" key="9">
    <source>
        <dbReference type="ARBA" id="ARBA00025772"/>
    </source>
</evidence>
<name>A0A1F6T531_9PROT</name>
<evidence type="ECO:0000256" key="2">
    <source>
        <dbReference type="ARBA" id="ARBA00021549"/>
    </source>
</evidence>
<dbReference type="GO" id="GO:0015627">
    <property type="term" value="C:type II protein secretion system complex"/>
    <property type="evidence" value="ECO:0007669"/>
    <property type="project" value="InterPro"/>
</dbReference>
<dbReference type="AlphaFoldDB" id="A0A1F6T531"/>
<evidence type="ECO:0000256" key="3">
    <source>
        <dbReference type="ARBA" id="ARBA00022475"/>
    </source>
</evidence>
<dbReference type="InterPro" id="IPR045584">
    <property type="entry name" value="Pilin-like"/>
</dbReference>
<accession>A0A1F6T531</accession>
<reference evidence="12 13" key="1">
    <citation type="journal article" date="2016" name="Nat. Commun.">
        <title>Thousands of microbial genomes shed light on interconnected biogeochemical processes in an aquifer system.</title>
        <authorList>
            <person name="Anantharaman K."/>
            <person name="Brown C.T."/>
            <person name="Hug L.A."/>
            <person name="Sharon I."/>
            <person name="Castelle C.J."/>
            <person name="Probst A.J."/>
            <person name="Thomas B.C."/>
            <person name="Singh A."/>
            <person name="Wilkins M.J."/>
            <person name="Karaoz U."/>
            <person name="Brodie E.L."/>
            <person name="Williams K.H."/>
            <person name="Hubbard S.S."/>
            <person name="Banfield J.F."/>
        </authorList>
    </citation>
    <scope>NUCLEOTIDE SEQUENCE [LARGE SCALE GENOMIC DNA]</scope>
</reference>
<keyword evidence="5" id="KW-0997">Cell inner membrane</keyword>
<comment type="subcellular location">
    <subcellularLocation>
        <location evidence="1">Cell inner membrane</location>
        <topology evidence="1">Single-pass membrane protein</topology>
    </subcellularLocation>
</comment>
<dbReference type="Gene3D" id="3.55.40.10">
    <property type="entry name" value="minor pseudopilin epsh domain"/>
    <property type="match status" value="1"/>
</dbReference>
<protein>
    <recommendedName>
        <fullName evidence="2">Type II secretion system protein H</fullName>
    </recommendedName>
    <alternativeName>
        <fullName evidence="10">General secretion pathway protein H</fullName>
    </alternativeName>
</protein>
<evidence type="ECO:0000256" key="10">
    <source>
        <dbReference type="ARBA" id="ARBA00030775"/>
    </source>
</evidence>
<keyword evidence="3" id="KW-1003">Cell membrane</keyword>
<dbReference type="InterPro" id="IPR022346">
    <property type="entry name" value="T2SS_GspH"/>
</dbReference>
<dbReference type="STRING" id="1817756.A2140_07055"/>
<dbReference type="SUPFAM" id="SSF54523">
    <property type="entry name" value="Pili subunits"/>
    <property type="match status" value="1"/>
</dbReference>
<dbReference type="InterPro" id="IPR012902">
    <property type="entry name" value="N_methyl_site"/>
</dbReference>
<organism evidence="12 13">
    <name type="scientific">Candidatus Muproteobacteria bacterium RBG_16_62_13</name>
    <dbReference type="NCBI Taxonomy" id="1817756"/>
    <lineage>
        <taxon>Bacteria</taxon>
        <taxon>Pseudomonadati</taxon>
        <taxon>Pseudomonadota</taxon>
        <taxon>Candidatus Muproteobacteria</taxon>
    </lineage>
</organism>
<evidence type="ECO:0000259" key="11">
    <source>
        <dbReference type="Pfam" id="PF12019"/>
    </source>
</evidence>
<evidence type="ECO:0000256" key="7">
    <source>
        <dbReference type="ARBA" id="ARBA00022989"/>
    </source>
</evidence>
<sequence length="175" mass="19021">MRGFSLYEMLVVLAIVSILGSASATLGSVLRNDRLSTGANELMAVLNLARSHAVMRLADVVVCPSRTGRQCDEPDSRYTWWHEGYLVFVDLDGDRRLDENEPVLLNGPARAGITLRSSRYRTKVVYRASGMTTGTNLTLTFCPAGPAADVRSVIISNIGRARVSRAPADHLPCDG</sequence>
<comment type="similarity">
    <text evidence="9">Belongs to the GSP H family.</text>
</comment>
<keyword evidence="4" id="KW-0488">Methylation</keyword>
<dbReference type="GO" id="GO:0005886">
    <property type="term" value="C:plasma membrane"/>
    <property type="evidence" value="ECO:0007669"/>
    <property type="project" value="UniProtKB-SubCell"/>
</dbReference>
<dbReference type="NCBIfam" id="TIGR02532">
    <property type="entry name" value="IV_pilin_GFxxxE"/>
    <property type="match status" value="1"/>
</dbReference>
<gene>
    <name evidence="12" type="ORF">A2140_07055</name>
</gene>
<keyword evidence="6" id="KW-0812">Transmembrane</keyword>
<dbReference type="Pfam" id="PF07963">
    <property type="entry name" value="N_methyl"/>
    <property type="match status" value="1"/>
</dbReference>
<dbReference type="Proteomes" id="UP000178379">
    <property type="component" value="Unassembled WGS sequence"/>
</dbReference>
<evidence type="ECO:0000256" key="8">
    <source>
        <dbReference type="ARBA" id="ARBA00023136"/>
    </source>
</evidence>
<keyword evidence="7" id="KW-1133">Transmembrane helix</keyword>
<evidence type="ECO:0000256" key="5">
    <source>
        <dbReference type="ARBA" id="ARBA00022519"/>
    </source>
</evidence>
<evidence type="ECO:0000256" key="4">
    <source>
        <dbReference type="ARBA" id="ARBA00022481"/>
    </source>
</evidence>
<evidence type="ECO:0000313" key="13">
    <source>
        <dbReference type="Proteomes" id="UP000178379"/>
    </source>
</evidence>